<proteinExistence type="predicted"/>
<name>A0ABT7SSR8_9GAMM</name>
<dbReference type="RefSeq" id="WP_289411343.1">
    <property type="nucleotide sequence ID" value="NZ_JAUCDY010000013.1"/>
</dbReference>
<sequence>MIPPVLFPLFTWLALLIRYPKRTLAIAVPVFTGILGIAIWVQWQEKSNEHLLNQLSIELAYSTTICPIDRPLAITVDNTTERRLRELSWQVAAYLPGERVNLARSGFDETSYMLPNVLPAKQSWQHCLPLPNLRAGYRASTLEYSAQDLKGKFER</sequence>
<dbReference type="Proteomes" id="UP001241056">
    <property type="component" value="Unassembled WGS sequence"/>
</dbReference>
<organism evidence="1 2">
    <name type="scientific">Thiopseudomonas acetoxidans</name>
    <dbReference type="NCBI Taxonomy" id="3041622"/>
    <lineage>
        <taxon>Bacteria</taxon>
        <taxon>Pseudomonadati</taxon>
        <taxon>Pseudomonadota</taxon>
        <taxon>Gammaproteobacteria</taxon>
        <taxon>Pseudomonadales</taxon>
        <taxon>Pseudomonadaceae</taxon>
        <taxon>Thiopseudomonas</taxon>
    </lineage>
</organism>
<evidence type="ECO:0000313" key="1">
    <source>
        <dbReference type="EMBL" id="MDM7858584.1"/>
    </source>
</evidence>
<dbReference type="EMBL" id="JAUCDY010000013">
    <property type="protein sequence ID" value="MDM7858584.1"/>
    <property type="molecule type" value="Genomic_DNA"/>
</dbReference>
<accession>A0ABT7SSR8</accession>
<evidence type="ECO:0000313" key="2">
    <source>
        <dbReference type="Proteomes" id="UP001241056"/>
    </source>
</evidence>
<keyword evidence="2" id="KW-1185">Reference proteome</keyword>
<protein>
    <submittedName>
        <fullName evidence="1">Multidrug transporter</fullName>
    </submittedName>
</protein>
<comment type="caution">
    <text evidence="1">The sequence shown here is derived from an EMBL/GenBank/DDBJ whole genome shotgun (WGS) entry which is preliminary data.</text>
</comment>
<gene>
    <name evidence="1" type="ORF">QEZ41_09920</name>
</gene>
<reference evidence="1 2" key="1">
    <citation type="submission" date="2023-06" db="EMBL/GenBank/DDBJ databases">
        <title>Thiopseudomonas sp. CY1220 draft genome sequence.</title>
        <authorList>
            <person name="Zhao G."/>
            <person name="An M."/>
        </authorList>
    </citation>
    <scope>NUCLEOTIDE SEQUENCE [LARGE SCALE GENOMIC DNA]</scope>
    <source>
        <strain evidence="1 2">CY1220</strain>
    </source>
</reference>